<evidence type="ECO:0000313" key="5">
    <source>
        <dbReference type="EMBL" id="MCI25997.1"/>
    </source>
</evidence>
<dbReference type="PANTHER" id="PTHR47364">
    <property type="entry name" value="CYSTEINE PROTEINASE INHIBITOR 5"/>
    <property type="match status" value="1"/>
</dbReference>
<keyword evidence="3" id="KW-0732">Signal</keyword>
<evidence type="ECO:0000259" key="4">
    <source>
        <dbReference type="SMART" id="SM00043"/>
    </source>
</evidence>
<organism evidence="5 6">
    <name type="scientific">Trifolium medium</name>
    <dbReference type="NCBI Taxonomy" id="97028"/>
    <lineage>
        <taxon>Eukaryota</taxon>
        <taxon>Viridiplantae</taxon>
        <taxon>Streptophyta</taxon>
        <taxon>Embryophyta</taxon>
        <taxon>Tracheophyta</taxon>
        <taxon>Spermatophyta</taxon>
        <taxon>Magnoliopsida</taxon>
        <taxon>eudicotyledons</taxon>
        <taxon>Gunneridae</taxon>
        <taxon>Pentapetalae</taxon>
        <taxon>rosids</taxon>
        <taxon>fabids</taxon>
        <taxon>Fabales</taxon>
        <taxon>Fabaceae</taxon>
        <taxon>Papilionoideae</taxon>
        <taxon>50 kb inversion clade</taxon>
        <taxon>NPAAA clade</taxon>
        <taxon>Hologalegina</taxon>
        <taxon>IRL clade</taxon>
        <taxon>Trifolieae</taxon>
        <taxon>Trifolium</taxon>
    </lineage>
</organism>
<dbReference type="SMART" id="SM00043">
    <property type="entry name" value="CY"/>
    <property type="match status" value="1"/>
</dbReference>
<evidence type="ECO:0000256" key="3">
    <source>
        <dbReference type="SAM" id="SignalP"/>
    </source>
</evidence>
<dbReference type="Gene3D" id="3.10.450.10">
    <property type="match status" value="1"/>
</dbReference>
<sequence length="125" mass="14155">MIIRLLFLVNLIILVITLMAIATKWKPIEDINDPVVGGWSPIKGINDPHVTDIANFAVSKFNNQTGATLKFEKVIKGESQVVAGINYHLIISTSNSVHNFYNARVYDRPWEHVRKLTTFMPVIDH</sequence>
<dbReference type="CDD" id="cd00042">
    <property type="entry name" value="CY"/>
    <property type="match status" value="1"/>
</dbReference>
<name>A0A392QPU8_9FABA</name>
<accession>A0A392QPU8</accession>
<evidence type="ECO:0000256" key="1">
    <source>
        <dbReference type="ARBA" id="ARBA00022690"/>
    </source>
</evidence>
<dbReference type="InterPro" id="IPR000010">
    <property type="entry name" value="Cystatin_dom"/>
</dbReference>
<feature type="domain" description="Cystatin" evidence="4">
    <location>
        <begin position="34"/>
        <end position="122"/>
    </location>
</feature>
<proteinExistence type="predicted"/>
<dbReference type="PANTHER" id="PTHR47364:SF2">
    <property type="entry name" value="CYSTEINE PROTEINASE INHIBITOR 5"/>
    <property type="match status" value="1"/>
</dbReference>
<dbReference type="GO" id="GO:0004869">
    <property type="term" value="F:cysteine-type endopeptidase inhibitor activity"/>
    <property type="evidence" value="ECO:0007669"/>
    <property type="project" value="UniProtKB-KW"/>
</dbReference>
<dbReference type="AlphaFoldDB" id="A0A392QPU8"/>
<reference evidence="5 6" key="1">
    <citation type="journal article" date="2018" name="Front. Plant Sci.">
        <title>Red Clover (Trifolium pratense) and Zigzag Clover (T. medium) - A Picture of Genomic Similarities and Differences.</title>
        <authorList>
            <person name="Dluhosova J."/>
            <person name="Istvanek J."/>
            <person name="Nedelnik J."/>
            <person name="Repkova J."/>
        </authorList>
    </citation>
    <scope>NUCLEOTIDE SEQUENCE [LARGE SCALE GENOMIC DNA]</scope>
    <source>
        <strain evidence="6">cv. 10/8</strain>
        <tissue evidence="5">Leaf</tissue>
    </source>
</reference>
<dbReference type="EMBL" id="LXQA010150690">
    <property type="protein sequence ID" value="MCI25997.1"/>
    <property type="molecule type" value="Genomic_DNA"/>
</dbReference>
<evidence type="ECO:0000256" key="2">
    <source>
        <dbReference type="ARBA" id="ARBA00022704"/>
    </source>
</evidence>
<dbReference type="PROSITE" id="PS00287">
    <property type="entry name" value="CYSTATIN"/>
    <property type="match status" value="1"/>
</dbReference>
<keyword evidence="1" id="KW-0646">Protease inhibitor</keyword>
<dbReference type="SUPFAM" id="SSF54403">
    <property type="entry name" value="Cystatin/monellin"/>
    <property type="match status" value="1"/>
</dbReference>
<dbReference type="InterPro" id="IPR046350">
    <property type="entry name" value="Cystatin_sf"/>
</dbReference>
<protein>
    <submittedName>
        <fullName evidence="5">Cysteine proteinase inhibitor 5-like</fullName>
    </submittedName>
</protein>
<feature type="chain" id="PRO_5018657001" evidence="3">
    <location>
        <begin position="23"/>
        <end position="125"/>
    </location>
</feature>
<dbReference type="Pfam" id="PF16845">
    <property type="entry name" value="SQAPI"/>
    <property type="match status" value="1"/>
</dbReference>
<dbReference type="InterPro" id="IPR018073">
    <property type="entry name" value="Prot_inh_cystat_CS"/>
</dbReference>
<dbReference type="Proteomes" id="UP000265520">
    <property type="component" value="Unassembled WGS sequence"/>
</dbReference>
<comment type="caution">
    <text evidence="5">The sequence shown here is derived from an EMBL/GenBank/DDBJ whole genome shotgun (WGS) entry which is preliminary data.</text>
</comment>
<evidence type="ECO:0000313" key="6">
    <source>
        <dbReference type="Proteomes" id="UP000265520"/>
    </source>
</evidence>
<keyword evidence="6" id="KW-1185">Reference proteome</keyword>
<feature type="signal peptide" evidence="3">
    <location>
        <begin position="1"/>
        <end position="22"/>
    </location>
</feature>
<keyword evidence="2" id="KW-0789">Thiol protease inhibitor</keyword>